<dbReference type="AlphaFoldDB" id="A0A0F9FI72"/>
<gene>
    <name evidence="1" type="ORF">LCGC14_2027470</name>
</gene>
<reference evidence="1" key="1">
    <citation type="journal article" date="2015" name="Nature">
        <title>Complex archaea that bridge the gap between prokaryotes and eukaryotes.</title>
        <authorList>
            <person name="Spang A."/>
            <person name="Saw J.H."/>
            <person name="Jorgensen S.L."/>
            <person name="Zaremba-Niedzwiedzka K."/>
            <person name="Martijn J."/>
            <person name="Lind A.E."/>
            <person name="van Eijk R."/>
            <person name="Schleper C."/>
            <person name="Guy L."/>
            <person name="Ettema T.J."/>
        </authorList>
    </citation>
    <scope>NUCLEOTIDE SEQUENCE</scope>
</reference>
<protein>
    <recommendedName>
        <fullName evidence="2">ABM domain-containing protein</fullName>
    </recommendedName>
</protein>
<evidence type="ECO:0008006" key="2">
    <source>
        <dbReference type="Google" id="ProtNLM"/>
    </source>
</evidence>
<name>A0A0F9FI72_9ZZZZ</name>
<proteinExistence type="predicted"/>
<evidence type="ECO:0000313" key="1">
    <source>
        <dbReference type="EMBL" id="KKL78176.1"/>
    </source>
</evidence>
<comment type="caution">
    <text evidence="1">The sequence shown here is derived from an EMBL/GenBank/DDBJ whole genome shotgun (WGS) entry which is preliminary data.</text>
</comment>
<organism evidence="1">
    <name type="scientific">marine sediment metagenome</name>
    <dbReference type="NCBI Taxonomy" id="412755"/>
    <lineage>
        <taxon>unclassified sequences</taxon>
        <taxon>metagenomes</taxon>
        <taxon>ecological metagenomes</taxon>
    </lineage>
</organism>
<accession>A0A0F9FI72</accession>
<sequence>MGFTLVKSKIKDFDQWKEHFIEGKDDRKAASATKMRIFTTPGNKNEVWILGEFSDPAKFKAFMESPELKEAMAESGAIGPPEIFPLVHEFDE</sequence>
<dbReference type="EMBL" id="LAZR01023538">
    <property type="protein sequence ID" value="KKL78176.1"/>
    <property type="molecule type" value="Genomic_DNA"/>
</dbReference>